<dbReference type="Pfam" id="PF06743">
    <property type="entry name" value="FAST_1"/>
    <property type="match status" value="1"/>
</dbReference>
<evidence type="ECO:0000259" key="1">
    <source>
        <dbReference type="PROSITE" id="PS51286"/>
    </source>
</evidence>
<dbReference type="Proteomes" id="UP000009046">
    <property type="component" value="Unassembled WGS sequence"/>
</dbReference>
<dbReference type="InParanoid" id="E0VS62"/>
<keyword evidence="4" id="KW-1185">Reference proteome</keyword>
<dbReference type="AlphaFoldDB" id="E0VS62"/>
<feature type="domain" description="RAP" evidence="1">
    <location>
        <begin position="400"/>
        <end position="458"/>
    </location>
</feature>
<gene>
    <name evidence="3" type="primary">8234279</name>
    <name evidence="2" type="ORF">Phum_PHUM411910</name>
</gene>
<dbReference type="GeneID" id="8234279"/>
<proteinExistence type="predicted"/>
<organism>
    <name type="scientific">Pediculus humanus subsp. corporis</name>
    <name type="common">Body louse</name>
    <dbReference type="NCBI Taxonomy" id="121224"/>
    <lineage>
        <taxon>Eukaryota</taxon>
        <taxon>Metazoa</taxon>
        <taxon>Ecdysozoa</taxon>
        <taxon>Arthropoda</taxon>
        <taxon>Hexapoda</taxon>
        <taxon>Insecta</taxon>
        <taxon>Pterygota</taxon>
        <taxon>Neoptera</taxon>
        <taxon>Paraneoptera</taxon>
        <taxon>Psocodea</taxon>
        <taxon>Troctomorpha</taxon>
        <taxon>Phthiraptera</taxon>
        <taxon>Anoplura</taxon>
        <taxon>Pediculidae</taxon>
        <taxon>Pediculus</taxon>
    </lineage>
</organism>
<dbReference type="InterPro" id="IPR013579">
    <property type="entry name" value="FAST_2"/>
</dbReference>
<evidence type="ECO:0000313" key="2">
    <source>
        <dbReference type="EMBL" id="EEB16218.1"/>
    </source>
</evidence>
<dbReference type="HOGENOM" id="CLU_587035_0_0_1"/>
<dbReference type="RefSeq" id="XP_002428956.1">
    <property type="nucleotide sequence ID" value="XM_002428911.1"/>
</dbReference>
<protein>
    <submittedName>
        <fullName evidence="2 3">Cell cycle progression, putative</fullName>
    </submittedName>
</protein>
<dbReference type="STRING" id="121224.E0VS62"/>
<reference evidence="2" key="1">
    <citation type="submission" date="2007-04" db="EMBL/GenBank/DDBJ databases">
        <title>Annotation of Pediculus humanus corporis strain USDA.</title>
        <authorList>
            <person name="Kirkness E."/>
            <person name="Hannick L."/>
            <person name="Hass B."/>
            <person name="Bruggner R."/>
            <person name="Lawson D."/>
            <person name="Bidwell S."/>
            <person name="Joardar V."/>
            <person name="Caler E."/>
            <person name="Walenz B."/>
            <person name="Inman J."/>
            <person name="Schobel S."/>
            <person name="Galinsky K."/>
            <person name="Amedeo P."/>
            <person name="Strausberg R."/>
        </authorList>
    </citation>
    <scope>NUCLEOTIDE SEQUENCE</scope>
    <source>
        <strain evidence="2">USDA</strain>
    </source>
</reference>
<dbReference type="PROSITE" id="PS51286">
    <property type="entry name" value="RAP"/>
    <property type="match status" value="1"/>
</dbReference>
<accession>E0VS62</accession>
<dbReference type="GO" id="GO:0044528">
    <property type="term" value="P:regulation of mitochondrial mRNA stability"/>
    <property type="evidence" value="ECO:0007669"/>
    <property type="project" value="InterPro"/>
</dbReference>
<reference evidence="3" key="3">
    <citation type="submission" date="2020-05" db="UniProtKB">
        <authorList>
            <consortium name="EnsemblMetazoa"/>
        </authorList>
    </citation>
    <scope>IDENTIFICATION</scope>
    <source>
        <strain evidence="3">USDA</strain>
    </source>
</reference>
<dbReference type="VEuPathDB" id="VectorBase:PHUM411910"/>
<dbReference type="OrthoDB" id="6501018at2759"/>
<dbReference type="FunCoup" id="E0VS62">
    <property type="interactions" value="862"/>
</dbReference>
<evidence type="ECO:0000313" key="3">
    <source>
        <dbReference type="EnsemblMetazoa" id="PHUM411910-PA"/>
    </source>
</evidence>
<sequence length="466" mass="53146">MIRATRMFLTVSKEYNNIQGIYISTSSKQFFSENVKTNLLTTENNVRKNSNEFSDFKEKVNQNDYNLNSKEEKDDISSEIESLYNDLKGKELKSSVSNKPKVGEGNRVVRKSVQTMKYFIDVKTRPVNALQSVLLNIDKNKSNLNLKNSADLLYCVAKLSLKKSKFLDTLADSIIEDKNVISSGVIPANILLSCGILKYRNTALIDMLSDKILSYEGPKQNQQMLTALMTMAIVNYLSPNGEKIIDILSKQTKTDFKDSLSYLNFVWATVLLQKFSQDHISNVLSTEFLTQLEIVNDTYGVDSRLESTRLKILNINAITSHIPSYKGNKLKNLRHSFVLSKKKSEFLSTVLDGLTHILPKTDYFTVNYDTKAGFIVDVLFYLDDNMKPKSLENKHKGNKLGLLLLDYNDFCLNSETLVGTTAFKEYILKKENYKIVKVNNNYYKSLTKMSEKVNYLQKCIKNAFNA</sequence>
<dbReference type="KEGG" id="phu:Phum_PHUM411910"/>
<reference evidence="2" key="2">
    <citation type="submission" date="2007-04" db="EMBL/GenBank/DDBJ databases">
        <title>The genome of the human body louse.</title>
        <authorList>
            <consortium name="The Human Body Louse Genome Consortium"/>
            <person name="Kirkness E."/>
            <person name="Walenz B."/>
            <person name="Hass B."/>
            <person name="Bruggner R."/>
            <person name="Strausberg R."/>
        </authorList>
    </citation>
    <scope>NUCLEOTIDE SEQUENCE</scope>
    <source>
        <strain evidence="2">USDA</strain>
    </source>
</reference>
<dbReference type="EnsemblMetazoa" id="PHUM411910-RA">
    <property type="protein sequence ID" value="PHUM411910-PA"/>
    <property type="gene ID" value="PHUM411910"/>
</dbReference>
<dbReference type="Pfam" id="PF08373">
    <property type="entry name" value="RAP"/>
    <property type="match status" value="1"/>
</dbReference>
<dbReference type="eggNOG" id="ENOG502QTRE">
    <property type="taxonomic scope" value="Eukaryota"/>
</dbReference>
<evidence type="ECO:0000313" key="4">
    <source>
        <dbReference type="Proteomes" id="UP000009046"/>
    </source>
</evidence>
<dbReference type="InterPro" id="IPR013584">
    <property type="entry name" value="RAP"/>
</dbReference>
<name>E0VS62_PEDHC</name>
<dbReference type="SMART" id="SM00952">
    <property type="entry name" value="RAP"/>
    <property type="match status" value="1"/>
</dbReference>
<dbReference type="CTD" id="8234279"/>
<dbReference type="EMBL" id="DS235745">
    <property type="protein sequence ID" value="EEB16218.1"/>
    <property type="molecule type" value="Genomic_DNA"/>
</dbReference>
<dbReference type="Pfam" id="PF08368">
    <property type="entry name" value="FAST_2"/>
    <property type="match status" value="1"/>
</dbReference>
<dbReference type="EMBL" id="AAZO01005060">
    <property type="status" value="NOT_ANNOTATED_CDS"/>
    <property type="molecule type" value="Genomic_DNA"/>
</dbReference>
<dbReference type="InterPro" id="IPR010622">
    <property type="entry name" value="FAST_Leu-rich"/>
</dbReference>